<keyword evidence="2" id="KW-1185">Reference proteome</keyword>
<dbReference type="EMBL" id="JAAONZ010000030">
    <property type="protein sequence ID" value="NHO68384.1"/>
    <property type="molecule type" value="Genomic_DNA"/>
</dbReference>
<dbReference type="AlphaFoldDB" id="A0A9E5MQA4"/>
<sequence length="144" mass="16151">MNNCSFRLPHRIRFSECDPAGIVFYPKYFEMFNSLLEAWIDSLLDGGFAAYILDHRFGLPSVKLDVEFLFVSRMGDDVLLDLQVVKVGRSSLTLALSCIGNDDIVRVRATQIVVATSLETHRSIPVPKALRDALNVNGVFSEKE</sequence>
<comment type="caution">
    <text evidence="1">The sequence shown here is derived from an EMBL/GenBank/DDBJ whole genome shotgun (WGS) entry which is preliminary data.</text>
</comment>
<reference evidence="1" key="1">
    <citation type="submission" date="2020-03" db="EMBL/GenBank/DDBJ databases">
        <authorList>
            <person name="Guo F."/>
        </authorList>
    </citation>
    <scope>NUCLEOTIDE SEQUENCE</scope>
    <source>
        <strain evidence="1">JCM 30134</strain>
    </source>
</reference>
<evidence type="ECO:0000313" key="1">
    <source>
        <dbReference type="EMBL" id="NHO68384.1"/>
    </source>
</evidence>
<gene>
    <name evidence="1" type="ORF">G8770_22760</name>
</gene>
<organism evidence="1 2">
    <name type="scientific">Pseudomaricurvus hydrocarbonicus</name>
    <dbReference type="NCBI Taxonomy" id="1470433"/>
    <lineage>
        <taxon>Bacteria</taxon>
        <taxon>Pseudomonadati</taxon>
        <taxon>Pseudomonadota</taxon>
        <taxon>Gammaproteobacteria</taxon>
        <taxon>Cellvibrionales</taxon>
        <taxon>Cellvibrionaceae</taxon>
        <taxon>Pseudomaricurvus</taxon>
    </lineage>
</organism>
<protein>
    <submittedName>
        <fullName evidence="1">Acyl-CoA thioesterase</fullName>
    </submittedName>
</protein>
<accession>A0A9E5MQA4</accession>
<dbReference type="InterPro" id="IPR029069">
    <property type="entry name" value="HotDog_dom_sf"/>
</dbReference>
<dbReference type="SUPFAM" id="SSF54637">
    <property type="entry name" value="Thioesterase/thiol ester dehydrase-isomerase"/>
    <property type="match status" value="1"/>
</dbReference>
<proteinExistence type="predicted"/>
<name>A0A9E5MQA4_9GAMM</name>
<dbReference type="Proteomes" id="UP000787472">
    <property type="component" value="Unassembled WGS sequence"/>
</dbReference>
<dbReference type="RefSeq" id="WP_167192336.1">
    <property type="nucleotide sequence ID" value="NZ_JAAONZ010000030.1"/>
</dbReference>
<dbReference type="Pfam" id="PF13279">
    <property type="entry name" value="4HBT_2"/>
    <property type="match status" value="1"/>
</dbReference>
<dbReference type="CDD" id="cd00586">
    <property type="entry name" value="4HBT"/>
    <property type="match status" value="1"/>
</dbReference>
<dbReference type="Gene3D" id="3.10.129.10">
    <property type="entry name" value="Hotdog Thioesterase"/>
    <property type="match status" value="1"/>
</dbReference>
<evidence type="ECO:0000313" key="2">
    <source>
        <dbReference type="Proteomes" id="UP000787472"/>
    </source>
</evidence>